<dbReference type="STRING" id="1300341.I595_2267"/>
<dbReference type="PATRIC" id="fig|1300341.3.peg.2439"/>
<dbReference type="SUPFAM" id="SSF47598">
    <property type="entry name" value="Ribbon-helix-helix"/>
    <property type="match status" value="1"/>
</dbReference>
<dbReference type="GO" id="GO:0006355">
    <property type="term" value="P:regulation of DNA-templated transcription"/>
    <property type="evidence" value="ECO:0007669"/>
    <property type="project" value="InterPro"/>
</dbReference>
<sequence length="49" mass="5880">MRVNEDMLRAIEKWAADEFRSTNGQIEWMLMQSLKQAKRTPKPQTKEKE</sequence>
<dbReference type="Gene3D" id="1.10.1220.10">
    <property type="entry name" value="Met repressor-like"/>
    <property type="match status" value="1"/>
</dbReference>
<gene>
    <name evidence="1" type="ORF">I595_2267</name>
</gene>
<name>A0A0N8H3X3_9FLAO</name>
<evidence type="ECO:0000313" key="2">
    <source>
        <dbReference type="Proteomes" id="UP000050280"/>
    </source>
</evidence>
<reference evidence="1 2" key="1">
    <citation type="submission" date="2015-09" db="EMBL/GenBank/DDBJ databases">
        <title>Genome sequence of the marine flavobacterium Croceitalea dokdonensis DOKDO 023 that contains proton- and sodium-pumping rhodopsins.</title>
        <authorList>
            <person name="Kwon S.-K."/>
            <person name="Lee H.K."/>
            <person name="Kwak M.-J."/>
            <person name="Kim J.F."/>
        </authorList>
    </citation>
    <scope>NUCLEOTIDE SEQUENCE [LARGE SCALE GENOMIC DNA]</scope>
    <source>
        <strain evidence="1 2">DOKDO 023</strain>
    </source>
</reference>
<evidence type="ECO:0008006" key="3">
    <source>
        <dbReference type="Google" id="ProtNLM"/>
    </source>
</evidence>
<proteinExistence type="predicted"/>
<dbReference type="InterPro" id="IPR010985">
    <property type="entry name" value="Ribbon_hlx_hlx"/>
</dbReference>
<dbReference type="InterPro" id="IPR013321">
    <property type="entry name" value="Arc_rbn_hlx_hlx"/>
</dbReference>
<dbReference type="AlphaFoldDB" id="A0A0N8H3X3"/>
<protein>
    <recommendedName>
        <fullName evidence="3">Arc-like DNA binding domain-containing protein</fullName>
    </recommendedName>
</protein>
<accession>A0A0N8H3X3</accession>
<keyword evidence="2" id="KW-1185">Reference proteome</keyword>
<dbReference type="EMBL" id="LDJX01000004">
    <property type="protein sequence ID" value="KPM31772.1"/>
    <property type="molecule type" value="Genomic_DNA"/>
</dbReference>
<organism evidence="1 2">
    <name type="scientific">Croceitalea dokdonensis DOKDO 023</name>
    <dbReference type="NCBI Taxonomy" id="1300341"/>
    <lineage>
        <taxon>Bacteria</taxon>
        <taxon>Pseudomonadati</taxon>
        <taxon>Bacteroidota</taxon>
        <taxon>Flavobacteriia</taxon>
        <taxon>Flavobacteriales</taxon>
        <taxon>Flavobacteriaceae</taxon>
        <taxon>Croceitalea</taxon>
    </lineage>
</organism>
<comment type="caution">
    <text evidence="1">The sequence shown here is derived from an EMBL/GenBank/DDBJ whole genome shotgun (WGS) entry which is preliminary data.</text>
</comment>
<dbReference type="Proteomes" id="UP000050280">
    <property type="component" value="Unassembled WGS sequence"/>
</dbReference>
<evidence type="ECO:0000313" key="1">
    <source>
        <dbReference type="EMBL" id="KPM31772.1"/>
    </source>
</evidence>